<dbReference type="GO" id="GO:0009893">
    <property type="term" value="P:positive regulation of metabolic process"/>
    <property type="evidence" value="ECO:0007669"/>
    <property type="project" value="UniProtKB-ARBA"/>
</dbReference>
<dbReference type="EMBL" id="ML742048">
    <property type="protein sequence ID" value="KAE8152724.1"/>
    <property type="molecule type" value="Genomic_DNA"/>
</dbReference>
<keyword evidence="1" id="KW-0862">Zinc</keyword>
<keyword evidence="9" id="KW-1185">Reference proteome</keyword>
<keyword evidence="2" id="KW-0805">Transcription regulation</keyword>
<keyword evidence="3" id="KW-0238">DNA-binding</keyword>
<name>A0A5N6U264_ASPAV</name>
<feature type="region of interest" description="Disordered" evidence="6">
    <location>
        <begin position="1"/>
        <end position="63"/>
    </location>
</feature>
<dbReference type="PANTHER" id="PTHR31069:SF31">
    <property type="entry name" value="MONODICTYPHENONE CLUSTER TRANSCRIPTION FACTOR-RELATED"/>
    <property type="match status" value="1"/>
</dbReference>
<dbReference type="InterPro" id="IPR050675">
    <property type="entry name" value="OAF3"/>
</dbReference>
<feature type="compositionally biased region" description="Low complexity" evidence="6">
    <location>
        <begin position="18"/>
        <end position="60"/>
    </location>
</feature>
<dbReference type="SUPFAM" id="SSF57701">
    <property type="entry name" value="Zn2/Cys6 DNA-binding domain"/>
    <property type="match status" value="1"/>
</dbReference>
<dbReference type="Proteomes" id="UP000325780">
    <property type="component" value="Unassembled WGS sequence"/>
</dbReference>
<evidence type="ECO:0000259" key="7">
    <source>
        <dbReference type="PROSITE" id="PS50048"/>
    </source>
</evidence>
<evidence type="ECO:0000256" key="2">
    <source>
        <dbReference type="ARBA" id="ARBA00023015"/>
    </source>
</evidence>
<dbReference type="PROSITE" id="PS50048">
    <property type="entry name" value="ZN2_CY6_FUNGAL_2"/>
    <property type="match status" value="1"/>
</dbReference>
<evidence type="ECO:0000256" key="1">
    <source>
        <dbReference type="ARBA" id="ARBA00022833"/>
    </source>
</evidence>
<feature type="domain" description="Zn(2)-C6 fungal-type" evidence="7">
    <location>
        <begin position="70"/>
        <end position="100"/>
    </location>
</feature>
<dbReference type="SMART" id="SM00066">
    <property type="entry name" value="GAL4"/>
    <property type="match status" value="1"/>
</dbReference>
<dbReference type="InterPro" id="IPR036864">
    <property type="entry name" value="Zn2-C6_fun-type_DNA-bd_sf"/>
</dbReference>
<proteinExistence type="predicted"/>
<dbReference type="PRINTS" id="PR00755">
    <property type="entry name" value="AFLATOXINBRP"/>
</dbReference>
<evidence type="ECO:0000256" key="5">
    <source>
        <dbReference type="ARBA" id="ARBA00023242"/>
    </source>
</evidence>
<sequence>MGSRTWIRALTETPPSPATTMTLSTGTSTSPPRTKSAPMRTTAPTTSSTTSTTTTTTTTTGSDDLPLRNSCDSCNAAKVKCSRDRPSCRRCQSRNIACVYGVSLRGIKRPRTRQKQTDEIFPPPLPIPEPFSPLNALNFPGAFLPDYDHGLPTCLFPNDDLGCDDRFNLLNLPLTDPCDPLCFAPRMSDMSTVPGLSTPPMTAASTTSLPSFGGTCRCQHTTARKLADLSAYKRPDAVAFDDFLTEHKATMAVCTSVLECMSPHHKQGMLLLVELVALLIHVLDGFDQVVSEADGHQRQSFAPVRLSLGSYQLDQGEEEILQANLLRIELAKVGALIQDLNQRYCTTDNGTRSGDVFLIAPLLANLKKKAQTKFDAIRCWAPCL</sequence>
<dbReference type="PANTHER" id="PTHR31069">
    <property type="entry name" value="OLEATE-ACTIVATED TRANSCRIPTION FACTOR 1-RELATED"/>
    <property type="match status" value="1"/>
</dbReference>
<dbReference type="OrthoDB" id="2740448at2759"/>
<dbReference type="AlphaFoldDB" id="A0A5N6U264"/>
<organism evidence="8 9">
    <name type="scientific">Aspergillus avenaceus</name>
    <dbReference type="NCBI Taxonomy" id="36643"/>
    <lineage>
        <taxon>Eukaryota</taxon>
        <taxon>Fungi</taxon>
        <taxon>Dikarya</taxon>
        <taxon>Ascomycota</taxon>
        <taxon>Pezizomycotina</taxon>
        <taxon>Eurotiomycetes</taxon>
        <taxon>Eurotiomycetidae</taxon>
        <taxon>Eurotiales</taxon>
        <taxon>Aspergillaceae</taxon>
        <taxon>Aspergillus</taxon>
        <taxon>Aspergillus subgen. Circumdati</taxon>
    </lineage>
</organism>
<protein>
    <recommendedName>
        <fullName evidence="7">Zn(2)-C6 fungal-type domain-containing protein</fullName>
    </recommendedName>
</protein>
<dbReference type="GO" id="GO:0008270">
    <property type="term" value="F:zinc ion binding"/>
    <property type="evidence" value="ECO:0007669"/>
    <property type="project" value="InterPro"/>
</dbReference>
<accession>A0A5N6U264</accession>
<evidence type="ECO:0000256" key="4">
    <source>
        <dbReference type="ARBA" id="ARBA00023163"/>
    </source>
</evidence>
<evidence type="ECO:0000256" key="6">
    <source>
        <dbReference type="SAM" id="MobiDB-lite"/>
    </source>
</evidence>
<dbReference type="GO" id="GO:0003677">
    <property type="term" value="F:DNA binding"/>
    <property type="evidence" value="ECO:0007669"/>
    <property type="project" value="UniProtKB-KW"/>
</dbReference>
<dbReference type="CDD" id="cd00067">
    <property type="entry name" value="GAL4"/>
    <property type="match status" value="1"/>
</dbReference>
<dbReference type="InterPro" id="IPR001138">
    <property type="entry name" value="Zn2Cys6_DnaBD"/>
</dbReference>
<evidence type="ECO:0000313" key="8">
    <source>
        <dbReference type="EMBL" id="KAE8152724.1"/>
    </source>
</evidence>
<dbReference type="Gene3D" id="4.10.240.10">
    <property type="entry name" value="Zn(2)-C6 fungal-type DNA-binding domain"/>
    <property type="match status" value="1"/>
</dbReference>
<dbReference type="Pfam" id="PF00172">
    <property type="entry name" value="Zn_clus"/>
    <property type="match status" value="1"/>
</dbReference>
<keyword evidence="5" id="KW-0539">Nucleus</keyword>
<evidence type="ECO:0000313" key="9">
    <source>
        <dbReference type="Proteomes" id="UP000325780"/>
    </source>
</evidence>
<reference evidence="8 9" key="1">
    <citation type="submission" date="2019-04" db="EMBL/GenBank/DDBJ databases">
        <title>Friends and foes A comparative genomics study of 23 Aspergillus species from section Flavi.</title>
        <authorList>
            <consortium name="DOE Joint Genome Institute"/>
            <person name="Kjaerbolling I."/>
            <person name="Vesth T."/>
            <person name="Frisvad J.C."/>
            <person name="Nybo J.L."/>
            <person name="Theobald S."/>
            <person name="Kildgaard S."/>
            <person name="Isbrandt T."/>
            <person name="Kuo A."/>
            <person name="Sato A."/>
            <person name="Lyhne E.K."/>
            <person name="Kogle M.E."/>
            <person name="Wiebenga A."/>
            <person name="Kun R.S."/>
            <person name="Lubbers R.J."/>
            <person name="Makela M.R."/>
            <person name="Barry K."/>
            <person name="Chovatia M."/>
            <person name="Clum A."/>
            <person name="Daum C."/>
            <person name="Haridas S."/>
            <person name="He G."/>
            <person name="LaButti K."/>
            <person name="Lipzen A."/>
            <person name="Mondo S."/>
            <person name="Riley R."/>
            <person name="Salamov A."/>
            <person name="Simmons B.A."/>
            <person name="Magnuson J.K."/>
            <person name="Henrissat B."/>
            <person name="Mortensen U.H."/>
            <person name="Larsen T.O."/>
            <person name="Devries R.P."/>
            <person name="Grigoriev I.V."/>
            <person name="Machida M."/>
            <person name="Baker S.E."/>
            <person name="Andersen M.R."/>
        </authorList>
    </citation>
    <scope>NUCLEOTIDE SEQUENCE [LARGE SCALE GENOMIC DNA]</scope>
    <source>
        <strain evidence="8 9">IBT 18842</strain>
    </source>
</reference>
<dbReference type="GO" id="GO:0000981">
    <property type="term" value="F:DNA-binding transcription factor activity, RNA polymerase II-specific"/>
    <property type="evidence" value="ECO:0007669"/>
    <property type="project" value="InterPro"/>
</dbReference>
<keyword evidence="4" id="KW-0804">Transcription</keyword>
<evidence type="ECO:0000256" key="3">
    <source>
        <dbReference type="ARBA" id="ARBA00023125"/>
    </source>
</evidence>
<gene>
    <name evidence="8" type="ORF">BDV25DRAFT_137529</name>
</gene>